<proteinExistence type="predicted"/>
<accession>A0AAV7AF61</accession>
<name>A0AAV7AF61_ENGPU</name>
<evidence type="ECO:0000313" key="1">
    <source>
        <dbReference type="EMBL" id="KAG8558125.1"/>
    </source>
</evidence>
<dbReference type="AlphaFoldDB" id="A0AAV7AF61"/>
<keyword evidence="2" id="KW-1185">Reference proteome</keyword>
<comment type="caution">
    <text evidence="1">The sequence shown here is derived from an EMBL/GenBank/DDBJ whole genome shotgun (WGS) entry which is preliminary data.</text>
</comment>
<dbReference type="Proteomes" id="UP000824782">
    <property type="component" value="Unassembled WGS sequence"/>
</dbReference>
<reference evidence="1" key="1">
    <citation type="thesis" date="2020" institute="ProQuest LLC" country="789 East Eisenhower Parkway, Ann Arbor, MI, USA">
        <title>Comparative Genomics and Chromosome Evolution.</title>
        <authorList>
            <person name="Mudd A.B."/>
        </authorList>
    </citation>
    <scope>NUCLEOTIDE SEQUENCE</scope>
    <source>
        <strain evidence="1">237g6f4</strain>
        <tissue evidence="1">Blood</tissue>
    </source>
</reference>
<protein>
    <submittedName>
        <fullName evidence="1">Uncharacterized protein</fullName>
    </submittedName>
</protein>
<evidence type="ECO:0000313" key="2">
    <source>
        <dbReference type="Proteomes" id="UP000824782"/>
    </source>
</evidence>
<sequence>MEQSTSIPVFIGRIQGILYTILLEGSSRNDVFFFNFFFNPLACFPVTGALQSYSPAILMVSRCVLLKQQDITRMEFQSVRIFQEKLTGYTFMELVKTTFLLVACGRKTPAVLRDLNRNGKSGLL</sequence>
<dbReference type="EMBL" id="WNYA01000008">
    <property type="protein sequence ID" value="KAG8558125.1"/>
    <property type="molecule type" value="Genomic_DNA"/>
</dbReference>
<organism evidence="1 2">
    <name type="scientific">Engystomops pustulosus</name>
    <name type="common">Tungara frog</name>
    <name type="synonym">Physalaemus pustulosus</name>
    <dbReference type="NCBI Taxonomy" id="76066"/>
    <lineage>
        <taxon>Eukaryota</taxon>
        <taxon>Metazoa</taxon>
        <taxon>Chordata</taxon>
        <taxon>Craniata</taxon>
        <taxon>Vertebrata</taxon>
        <taxon>Euteleostomi</taxon>
        <taxon>Amphibia</taxon>
        <taxon>Batrachia</taxon>
        <taxon>Anura</taxon>
        <taxon>Neobatrachia</taxon>
        <taxon>Hyloidea</taxon>
        <taxon>Leptodactylidae</taxon>
        <taxon>Leiuperinae</taxon>
        <taxon>Engystomops</taxon>
    </lineage>
</organism>
<gene>
    <name evidence="1" type="ORF">GDO81_016871</name>
</gene>